<keyword evidence="1 4" id="KW-0808">Transferase</keyword>
<dbReference type="PANTHER" id="PTHR34069">
    <property type="entry name" value="3-OXOACYL-[ACYL-CARRIER-PROTEIN] SYNTHASE 3"/>
    <property type="match status" value="1"/>
</dbReference>
<evidence type="ECO:0000256" key="2">
    <source>
        <dbReference type="ARBA" id="ARBA00023315"/>
    </source>
</evidence>
<dbReference type="Proteomes" id="UP000829494">
    <property type="component" value="Chromosome"/>
</dbReference>
<dbReference type="GeneID" id="66857894"/>
<accession>A0ABY3YY91</accession>
<dbReference type="InterPro" id="IPR016039">
    <property type="entry name" value="Thiolase-like"/>
</dbReference>
<dbReference type="SUPFAM" id="SSF53901">
    <property type="entry name" value="Thiolase-like"/>
    <property type="match status" value="1"/>
</dbReference>
<reference evidence="4 5" key="1">
    <citation type="submission" date="2022-03" db="EMBL/GenBank/DDBJ databases">
        <title>Complete genome of Streptomyces rimosus ssp. rimosus R7 (=ATCC 10970).</title>
        <authorList>
            <person name="Beganovic S."/>
            <person name="Ruckert C."/>
            <person name="Busche T."/>
            <person name="Kalinowski J."/>
            <person name="Wittmann C."/>
        </authorList>
    </citation>
    <scope>NUCLEOTIDE SEQUENCE [LARGE SCALE GENOMIC DNA]</scope>
    <source>
        <strain evidence="4 5">R7</strain>
    </source>
</reference>
<gene>
    <name evidence="4" type="primary">fabH1</name>
    <name evidence="4" type="ORF">SRIMR7_12720</name>
</gene>
<protein>
    <submittedName>
        <fullName evidence="4">3-oxoacyl-[acyl-carrier-protein] synthase 3</fullName>
        <ecNumber evidence="4">2.3.1.180</ecNumber>
    </submittedName>
</protein>
<evidence type="ECO:0000256" key="1">
    <source>
        <dbReference type="ARBA" id="ARBA00022679"/>
    </source>
</evidence>
<name>A0ABY3YY91_STRRM</name>
<keyword evidence="2 4" id="KW-0012">Acyltransferase</keyword>
<organism evidence="4 5">
    <name type="scientific">Streptomyces rimosus subsp. rimosus</name>
    <dbReference type="NCBI Taxonomy" id="132474"/>
    <lineage>
        <taxon>Bacteria</taxon>
        <taxon>Bacillati</taxon>
        <taxon>Actinomycetota</taxon>
        <taxon>Actinomycetes</taxon>
        <taxon>Kitasatosporales</taxon>
        <taxon>Streptomycetaceae</taxon>
        <taxon>Streptomyces</taxon>
    </lineage>
</organism>
<dbReference type="PANTHER" id="PTHR34069:SF2">
    <property type="entry name" value="BETA-KETOACYL-[ACYL-CARRIER-PROTEIN] SYNTHASE III"/>
    <property type="match status" value="1"/>
</dbReference>
<sequence>MTTTHTGGGTDTGGGSDAAVGVGAVHCLLPDELIPVEKLDEIGQLPREEADFALGCGIRTVGRFADEPGAASLAARAVRELRERDTAAPDPDVLVVVGARAPEVLLGSDSGRIASEAGLTKAFSFVLDGLGCTGSSSAWSLARDLLVADPSRQSVMIAHASRPVALDRVRHPVTVVGDGAFAMTLVRGGRPVLRAHRQHTDGRFHDLLQVDYKNAPWYEWREEVNSADRYRFELALHSQQHLKRLVGQVLQDAGVERERIAATLMQNVTAPAFQFYETLLGLPIHPVCTDHLQAYGHLGAMDVVLNLDRLLARGELAPGDLVLVLNNSPVAAWAVTLWEV</sequence>
<feature type="domain" description="Beta-ketoacyl-[acyl-carrier-protein] synthase III C-terminal" evidence="3">
    <location>
        <begin position="250"/>
        <end position="338"/>
    </location>
</feature>
<dbReference type="RefSeq" id="WP_003981353.1">
    <property type="nucleotide sequence ID" value="NZ_CP043497.1"/>
</dbReference>
<dbReference type="InterPro" id="IPR013747">
    <property type="entry name" value="ACP_syn_III_C"/>
</dbReference>
<dbReference type="GO" id="GO:0033818">
    <property type="term" value="F:beta-ketoacyl-acyl-carrier-protein synthase III activity"/>
    <property type="evidence" value="ECO:0007669"/>
    <property type="project" value="UniProtKB-EC"/>
</dbReference>
<evidence type="ECO:0000313" key="4">
    <source>
        <dbReference type="EMBL" id="UNZ03011.1"/>
    </source>
</evidence>
<dbReference type="EC" id="2.3.1.180" evidence="4"/>
<evidence type="ECO:0000259" key="3">
    <source>
        <dbReference type="Pfam" id="PF08541"/>
    </source>
</evidence>
<evidence type="ECO:0000313" key="5">
    <source>
        <dbReference type="Proteomes" id="UP000829494"/>
    </source>
</evidence>
<proteinExistence type="predicted"/>
<dbReference type="Gene3D" id="3.40.47.10">
    <property type="match status" value="2"/>
</dbReference>
<dbReference type="EMBL" id="CP094298">
    <property type="protein sequence ID" value="UNZ03011.1"/>
    <property type="molecule type" value="Genomic_DNA"/>
</dbReference>
<keyword evidence="5" id="KW-1185">Reference proteome</keyword>
<dbReference type="Pfam" id="PF08541">
    <property type="entry name" value="ACP_syn_III_C"/>
    <property type="match status" value="1"/>
</dbReference>